<dbReference type="OrthoDB" id="4881303at2"/>
<proteinExistence type="predicted"/>
<keyword evidence="1" id="KW-1133">Transmembrane helix</keyword>
<feature type="transmembrane region" description="Helical" evidence="1">
    <location>
        <begin position="48"/>
        <end position="69"/>
    </location>
</feature>
<dbReference type="RefSeq" id="WP_038613472.1">
    <property type="nucleotide sequence ID" value="NZ_CP009215.1"/>
</dbReference>
<reference evidence="2 3" key="1">
    <citation type="submission" date="2014-08" db="EMBL/GenBank/DDBJ databases">
        <title>Complete genome sequence of Corynebacterium ureicelerivorans DSM 45051, a lipophilic and urea-splitting isolate from a blood culture of a septicaemia patient.</title>
        <authorList>
            <person name="Tippelt A."/>
            <person name="Albersmeier A."/>
            <person name="Brinkrolf K."/>
            <person name="Ruckert C."/>
            <person name="Tauch A."/>
        </authorList>
    </citation>
    <scope>NUCLEOTIDE SEQUENCE [LARGE SCALE GENOMIC DNA]</scope>
    <source>
        <strain evidence="2 3">IMMIB RIV-2301</strain>
    </source>
</reference>
<keyword evidence="3" id="KW-1185">Reference proteome</keyword>
<evidence type="ECO:0000313" key="3">
    <source>
        <dbReference type="Proteomes" id="UP000028939"/>
    </source>
</evidence>
<organism evidence="2 3">
    <name type="scientific">Corynebacterium ureicelerivorans</name>
    <dbReference type="NCBI Taxonomy" id="401472"/>
    <lineage>
        <taxon>Bacteria</taxon>
        <taxon>Bacillati</taxon>
        <taxon>Actinomycetota</taxon>
        <taxon>Actinomycetes</taxon>
        <taxon>Mycobacteriales</taxon>
        <taxon>Corynebacteriaceae</taxon>
        <taxon>Corynebacterium</taxon>
    </lineage>
</organism>
<feature type="transmembrane region" description="Helical" evidence="1">
    <location>
        <begin position="7"/>
        <end position="28"/>
    </location>
</feature>
<accession>A0A077HSR6</accession>
<name>A0A077HSR6_9CORY</name>
<dbReference type="EMBL" id="CP009215">
    <property type="protein sequence ID" value="AIL97747.1"/>
    <property type="molecule type" value="Genomic_DNA"/>
</dbReference>
<protein>
    <submittedName>
        <fullName evidence="2">Uncharacterized protein</fullName>
    </submittedName>
</protein>
<dbReference type="AlphaFoldDB" id="A0A077HSR6"/>
<evidence type="ECO:0000313" key="2">
    <source>
        <dbReference type="EMBL" id="AIL97747.1"/>
    </source>
</evidence>
<evidence type="ECO:0000256" key="1">
    <source>
        <dbReference type="SAM" id="Phobius"/>
    </source>
</evidence>
<sequence>MIDLLQSLFLVTGVGILLGAGLPALFSLSIHFLSPSGDGTGASGGRRVLGWIFLAIVLVAVVAAILLIARERIEYFTGWDPYPFL</sequence>
<keyword evidence="1" id="KW-0812">Transmembrane</keyword>
<dbReference type="Proteomes" id="UP000028939">
    <property type="component" value="Chromosome"/>
</dbReference>
<gene>
    <name evidence="2" type="ORF">CUREI_11200</name>
</gene>
<dbReference type="KEGG" id="cuv:CUREI_11200"/>
<dbReference type="HOGENOM" id="CLU_176213_1_0_11"/>
<keyword evidence="1" id="KW-0472">Membrane</keyword>